<feature type="transmembrane region" description="Helical" evidence="1">
    <location>
        <begin position="193"/>
        <end position="212"/>
    </location>
</feature>
<accession>A0A419SSN8</accession>
<reference evidence="2 3" key="1">
    <citation type="submission" date="2016-08" db="EMBL/GenBank/DDBJ databases">
        <title>A new outlook on sporulation: Clostridium algidixylanolyticum.</title>
        <authorList>
            <person name="Poppleton D.I."/>
            <person name="Gribaldo S."/>
        </authorList>
    </citation>
    <scope>NUCLEOTIDE SEQUENCE [LARGE SCALE GENOMIC DNA]</scope>
    <source>
        <strain evidence="2 3">SPL73</strain>
    </source>
</reference>
<sequence>MIGLYWAFARISFLTQLEYRGQYFMRMVAKILGWSTGFIMLMVLLQKFRTVGGWSIYEILLLYAFDVISYSIASTFCMGAFGKLPRMIRQGELDGILTKPVNPFVYLVSTKISAGYTSNYVIALGIMVFSLKKLGISLNGFSLVWLILDIIGASFIQAAGFMVTTVPAFWLYKSDGLYRLFYKNLTDFLKYPLSIYHRGVQALLTFLLPYAFINFYPVQYFIHKQEGMFSSYFQYLTPIVGIVTFLGAYCFWLKGLRAYKSTGS</sequence>
<dbReference type="AlphaFoldDB" id="A0A419SSN8"/>
<keyword evidence="1" id="KW-0472">Membrane</keyword>
<dbReference type="Pfam" id="PF06182">
    <property type="entry name" value="ABC2_membrane_6"/>
    <property type="match status" value="1"/>
</dbReference>
<dbReference type="EMBL" id="MCIA01000035">
    <property type="protein sequence ID" value="RKD28240.1"/>
    <property type="molecule type" value="Genomic_DNA"/>
</dbReference>
<feature type="transmembrane region" description="Helical" evidence="1">
    <location>
        <begin position="143"/>
        <end position="172"/>
    </location>
</feature>
<evidence type="ECO:0000313" key="2">
    <source>
        <dbReference type="EMBL" id="RKD28240.1"/>
    </source>
</evidence>
<evidence type="ECO:0000256" key="1">
    <source>
        <dbReference type="SAM" id="Phobius"/>
    </source>
</evidence>
<keyword evidence="3" id="KW-1185">Reference proteome</keyword>
<name>A0A419SSN8_9FIRM</name>
<protein>
    <recommendedName>
        <fullName evidence="4">ABC transporter permease</fullName>
    </recommendedName>
</protein>
<dbReference type="PANTHER" id="PTHR36833:SF1">
    <property type="entry name" value="INTEGRAL MEMBRANE TRANSPORT PROTEIN"/>
    <property type="match status" value="1"/>
</dbReference>
<dbReference type="InterPro" id="IPR010390">
    <property type="entry name" value="ABC-2_transporter-like"/>
</dbReference>
<evidence type="ECO:0000313" key="3">
    <source>
        <dbReference type="Proteomes" id="UP000284277"/>
    </source>
</evidence>
<feature type="transmembrane region" description="Helical" evidence="1">
    <location>
        <begin position="27"/>
        <end position="48"/>
    </location>
</feature>
<gene>
    <name evidence="2" type="ORF">BET01_11975</name>
</gene>
<comment type="caution">
    <text evidence="2">The sequence shown here is derived from an EMBL/GenBank/DDBJ whole genome shotgun (WGS) entry which is preliminary data.</text>
</comment>
<proteinExistence type="predicted"/>
<organism evidence="2 3">
    <name type="scientific">Lacrimispora algidixylanolytica</name>
    <dbReference type="NCBI Taxonomy" id="94868"/>
    <lineage>
        <taxon>Bacteria</taxon>
        <taxon>Bacillati</taxon>
        <taxon>Bacillota</taxon>
        <taxon>Clostridia</taxon>
        <taxon>Lachnospirales</taxon>
        <taxon>Lachnospiraceae</taxon>
        <taxon>Lacrimispora</taxon>
    </lineage>
</organism>
<feature type="transmembrane region" description="Helical" evidence="1">
    <location>
        <begin position="60"/>
        <end position="82"/>
    </location>
</feature>
<dbReference type="OrthoDB" id="9788195at2"/>
<keyword evidence="1" id="KW-1133">Transmembrane helix</keyword>
<dbReference type="Proteomes" id="UP000284277">
    <property type="component" value="Unassembled WGS sequence"/>
</dbReference>
<dbReference type="PANTHER" id="PTHR36833">
    <property type="entry name" value="SLR0610 PROTEIN-RELATED"/>
    <property type="match status" value="1"/>
</dbReference>
<dbReference type="RefSeq" id="WP_120198869.1">
    <property type="nucleotide sequence ID" value="NZ_MCIA01000035.1"/>
</dbReference>
<feature type="transmembrane region" description="Helical" evidence="1">
    <location>
        <begin position="232"/>
        <end position="252"/>
    </location>
</feature>
<feature type="transmembrane region" description="Helical" evidence="1">
    <location>
        <begin position="103"/>
        <end position="131"/>
    </location>
</feature>
<keyword evidence="1" id="KW-0812">Transmembrane</keyword>
<evidence type="ECO:0008006" key="4">
    <source>
        <dbReference type="Google" id="ProtNLM"/>
    </source>
</evidence>